<dbReference type="PANTHER" id="PTHR38140">
    <property type="entry name" value="KERATIN-ASSOCIATED PROTEIN 19-3-RELATED"/>
    <property type="match status" value="1"/>
</dbReference>
<evidence type="ECO:0000256" key="1">
    <source>
        <dbReference type="ARBA" id="ARBA00003327"/>
    </source>
</evidence>
<dbReference type="RefSeq" id="XP_029326641.1">
    <property type="nucleotide sequence ID" value="XM_029470781.1"/>
</dbReference>
<keyword evidence="3" id="KW-0677">Repeat</keyword>
<keyword evidence="6" id="KW-1185">Reference proteome</keyword>
<evidence type="ECO:0000256" key="5">
    <source>
        <dbReference type="ARBA" id="ARBA00038294"/>
    </source>
</evidence>
<dbReference type="InterPro" id="IPR051528">
    <property type="entry name" value="KRTAP_type_19"/>
</dbReference>
<dbReference type="GO" id="GO:0005882">
    <property type="term" value="C:intermediate filament"/>
    <property type="evidence" value="ECO:0007669"/>
    <property type="project" value="UniProtKB-KW"/>
</dbReference>
<comment type="function">
    <text evidence="1">In the hair cortex, hair keratin intermediate filaments are embedded in an interfilamentous matrix, consisting of hair keratin-associated proteins (KRTAP), which are essential for the formation of a rigid and resistant hair shaft through their extensive disulfide bond cross-linking with abundant cysteine residues of hair keratins. The matrix proteins include the high-sulfur and high-glycine-tyrosine keratins.</text>
</comment>
<organism evidence="6 7">
    <name type="scientific">Mus caroli</name>
    <name type="common">Ryukyu mouse</name>
    <name type="synonym">Ricefield mouse</name>
    <dbReference type="NCBI Taxonomy" id="10089"/>
    <lineage>
        <taxon>Eukaryota</taxon>
        <taxon>Metazoa</taxon>
        <taxon>Chordata</taxon>
        <taxon>Craniata</taxon>
        <taxon>Vertebrata</taxon>
        <taxon>Euteleostomi</taxon>
        <taxon>Mammalia</taxon>
        <taxon>Eutheria</taxon>
        <taxon>Euarchontoglires</taxon>
        <taxon>Glires</taxon>
        <taxon>Rodentia</taxon>
        <taxon>Myomorpha</taxon>
        <taxon>Muroidea</taxon>
        <taxon>Muridae</taxon>
        <taxon>Murinae</taxon>
        <taxon>Mus</taxon>
        <taxon>Mus</taxon>
    </lineage>
</organism>
<reference evidence="7" key="1">
    <citation type="submission" date="2025-08" db="UniProtKB">
        <authorList>
            <consortium name="RefSeq"/>
        </authorList>
    </citation>
    <scope>IDENTIFICATION</scope>
</reference>
<evidence type="ECO:0000313" key="7">
    <source>
        <dbReference type="RefSeq" id="XP_029326641.1"/>
    </source>
</evidence>
<dbReference type="InterPro" id="IPR021743">
    <property type="entry name" value="KRTAP_type8/19/20/21/22"/>
</dbReference>
<dbReference type="GO" id="GO:0005829">
    <property type="term" value="C:cytosol"/>
    <property type="evidence" value="ECO:0007669"/>
    <property type="project" value="UniProtKB-ARBA"/>
</dbReference>
<accession>A0A6P7QLS5</accession>
<keyword evidence="4" id="KW-0416">Keratin</keyword>
<dbReference type="GeneID" id="110311887"/>
<comment type="subunit">
    <text evidence="2">Interacts with hair keratins.</text>
</comment>
<evidence type="ECO:0000256" key="3">
    <source>
        <dbReference type="ARBA" id="ARBA00022737"/>
    </source>
</evidence>
<gene>
    <name evidence="7" type="primary">LOC110311887</name>
</gene>
<dbReference type="PANTHER" id="PTHR38140:SF5">
    <property type="entry name" value="KERATIN-ASSOCIATED PROTEIN 19-4-RELATED"/>
    <property type="match status" value="1"/>
</dbReference>
<protein>
    <submittedName>
        <fullName evidence="7">Keratin-associated protein 19-4 isoform X3</fullName>
    </submittedName>
</protein>
<evidence type="ECO:0000256" key="2">
    <source>
        <dbReference type="ARBA" id="ARBA00011662"/>
    </source>
</evidence>
<evidence type="ECO:0000256" key="4">
    <source>
        <dbReference type="ARBA" id="ARBA00022744"/>
    </source>
</evidence>
<dbReference type="Proteomes" id="UP000515126">
    <property type="component" value="Chromosome 16"/>
</dbReference>
<proteinExistence type="inferred from homology"/>
<sequence length="63" mass="6791">MSYYNSYYGGLGYGSGGYGGLGYGYDCGCGSFRRLSYGCGFGGFGYGYRRPLSYGGYGFSTFY</sequence>
<dbReference type="Pfam" id="PF11759">
    <property type="entry name" value="KRTAP"/>
    <property type="match status" value="1"/>
</dbReference>
<name>A0A6P7QLS5_MUSCR</name>
<dbReference type="AlphaFoldDB" id="A0A6P7QLS5"/>
<comment type="similarity">
    <text evidence="5">Belongs to the KRTAP type 19 family.</text>
</comment>
<evidence type="ECO:0000313" key="6">
    <source>
        <dbReference type="Proteomes" id="UP000515126"/>
    </source>
</evidence>